<organism evidence="1">
    <name type="scientific">uncultured bacterium BLR12</name>
    <dbReference type="NCBI Taxonomy" id="506514"/>
    <lineage>
        <taxon>Bacteria</taxon>
        <taxon>environmental samples</taxon>
    </lineage>
</organism>
<accession>C0INH4</accession>
<proteinExistence type="predicted"/>
<dbReference type="AlphaFoldDB" id="C0INH4"/>
<evidence type="ECO:0000313" key="1">
    <source>
        <dbReference type="EMBL" id="ACN58860.1"/>
    </source>
</evidence>
<dbReference type="EMBL" id="EU408351">
    <property type="protein sequence ID" value="ACN58860.1"/>
    <property type="molecule type" value="Genomic_DNA"/>
</dbReference>
<sequence>MQCFDAGRTNRCLIIILYIELKQYVDPINGAGSSPGDYPCFLQHYFVHLKLARQQVL</sequence>
<protein>
    <submittedName>
        <fullName evidence="1">Uncharacterized protein</fullName>
    </submittedName>
</protein>
<name>C0INH4_9BACT</name>
<reference evidence="1" key="1">
    <citation type="journal article" date="2009" name="ISME J.">
        <title>Functional metagenomics reveals diverse beta-lactamases in a remote Alaskan soil.</title>
        <authorList>
            <person name="Allen H.K."/>
            <person name="Moe L.A."/>
            <person name="Rodbumrer J."/>
            <person name="Gaarder A."/>
            <person name="Handelsman J."/>
        </authorList>
    </citation>
    <scope>NUCLEOTIDE SEQUENCE</scope>
</reference>
<gene>
    <name evidence="1" type="ORF">AKSOIL_0245</name>
</gene>